<protein>
    <submittedName>
        <fullName evidence="9">DedA family protein</fullName>
    </submittedName>
</protein>
<dbReference type="PANTHER" id="PTHR30353:SF15">
    <property type="entry name" value="INNER MEMBRANE PROTEIN YABI"/>
    <property type="match status" value="1"/>
</dbReference>
<evidence type="ECO:0000256" key="6">
    <source>
        <dbReference type="ARBA" id="ARBA00023136"/>
    </source>
</evidence>
<evidence type="ECO:0000259" key="8">
    <source>
        <dbReference type="Pfam" id="PF09335"/>
    </source>
</evidence>
<feature type="domain" description="VTT" evidence="8">
    <location>
        <begin position="40"/>
        <end position="164"/>
    </location>
</feature>
<evidence type="ECO:0000256" key="1">
    <source>
        <dbReference type="ARBA" id="ARBA00004651"/>
    </source>
</evidence>
<keyword evidence="4 7" id="KW-0812">Transmembrane</keyword>
<keyword evidence="3 7" id="KW-1003">Cell membrane</keyword>
<feature type="transmembrane region" description="Helical" evidence="7">
    <location>
        <begin position="179"/>
        <end position="198"/>
    </location>
</feature>
<keyword evidence="6 7" id="KW-0472">Membrane</keyword>
<comment type="subcellular location">
    <subcellularLocation>
        <location evidence="1 7">Cell membrane</location>
        <topology evidence="1 7">Multi-pass membrane protein</topology>
    </subcellularLocation>
</comment>
<evidence type="ECO:0000313" key="9">
    <source>
        <dbReference type="EMBL" id="MBK4346573.1"/>
    </source>
</evidence>
<dbReference type="PANTHER" id="PTHR30353">
    <property type="entry name" value="INNER MEMBRANE PROTEIN DEDA-RELATED"/>
    <property type="match status" value="1"/>
</dbReference>
<feature type="transmembrane region" description="Helical" evidence="7">
    <location>
        <begin position="60"/>
        <end position="80"/>
    </location>
</feature>
<evidence type="ECO:0000256" key="2">
    <source>
        <dbReference type="ARBA" id="ARBA00010792"/>
    </source>
</evidence>
<dbReference type="GO" id="GO:0005886">
    <property type="term" value="C:plasma membrane"/>
    <property type="evidence" value="ECO:0007669"/>
    <property type="project" value="UniProtKB-SubCell"/>
</dbReference>
<name>A0A934SJ75_9MICO</name>
<evidence type="ECO:0000256" key="5">
    <source>
        <dbReference type="ARBA" id="ARBA00022989"/>
    </source>
</evidence>
<evidence type="ECO:0000256" key="7">
    <source>
        <dbReference type="RuleBase" id="RU367016"/>
    </source>
</evidence>
<proteinExistence type="inferred from homology"/>
<feature type="transmembrane region" description="Helical" evidence="7">
    <location>
        <begin position="147"/>
        <end position="167"/>
    </location>
</feature>
<evidence type="ECO:0000256" key="4">
    <source>
        <dbReference type="ARBA" id="ARBA00022692"/>
    </source>
</evidence>
<comment type="caution">
    <text evidence="9">The sequence shown here is derived from an EMBL/GenBank/DDBJ whole genome shotgun (WGS) entry which is preliminary data.</text>
</comment>
<keyword evidence="10" id="KW-1185">Reference proteome</keyword>
<keyword evidence="5 7" id="KW-1133">Transmembrane helix</keyword>
<evidence type="ECO:0000313" key="10">
    <source>
        <dbReference type="Proteomes" id="UP000636458"/>
    </source>
</evidence>
<reference evidence="9" key="1">
    <citation type="submission" date="2021-01" db="EMBL/GenBank/DDBJ databases">
        <title>Lacisediminihabitans sp. nov. strain G11-30, isolated from Antarctic Soil.</title>
        <authorList>
            <person name="Li J."/>
        </authorList>
    </citation>
    <scope>NUCLEOTIDE SEQUENCE</scope>
    <source>
        <strain evidence="9">G11-30</strain>
    </source>
</reference>
<dbReference type="Proteomes" id="UP000636458">
    <property type="component" value="Unassembled WGS sequence"/>
</dbReference>
<feature type="transmembrane region" description="Helical" evidence="7">
    <location>
        <begin position="21"/>
        <end position="40"/>
    </location>
</feature>
<dbReference type="InterPro" id="IPR032818">
    <property type="entry name" value="DedA-like"/>
</dbReference>
<comment type="similarity">
    <text evidence="2 7">Belongs to the DedA family.</text>
</comment>
<dbReference type="EMBL" id="JAEPES010000001">
    <property type="protein sequence ID" value="MBK4346573.1"/>
    <property type="molecule type" value="Genomic_DNA"/>
</dbReference>
<gene>
    <name evidence="9" type="ORF">IV501_02895</name>
</gene>
<dbReference type="Pfam" id="PF09335">
    <property type="entry name" value="VTT_dom"/>
    <property type="match status" value="1"/>
</dbReference>
<organism evidence="9 10">
    <name type="scientific">Lacisediminihabitans changchengi</name>
    <dbReference type="NCBI Taxonomy" id="2787634"/>
    <lineage>
        <taxon>Bacteria</taxon>
        <taxon>Bacillati</taxon>
        <taxon>Actinomycetota</taxon>
        <taxon>Actinomycetes</taxon>
        <taxon>Micrococcales</taxon>
        <taxon>Microbacteriaceae</taxon>
        <taxon>Lacisediminihabitans</taxon>
    </lineage>
</organism>
<dbReference type="InterPro" id="IPR032816">
    <property type="entry name" value="VTT_dom"/>
</dbReference>
<accession>A0A934SJ75</accession>
<evidence type="ECO:0000256" key="3">
    <source>
        <dbReference type="ARBA" id="ARBA00022475"/>
    </source>
</evidence>
<dbReference type="RefSeq" id="WP_200554896.1">
    <property type="nucleotide sequence ID" value="NZ_JAEPES010000001.1"/>
</dbReference>
<dbReference type="AlphaFoldDB" id="A0A934SJ75"/>
<sequence>MNEVLTWILDTVRHVEPLVRLLILLVGMFCETSILVGLVVPGDTIVLVSSTAIDGWPQYLGTLAAVIVGSLAGESVGFALGRWFGPHLRASWVGRRIGAKNWNRAENYLARRGGIAVFISRFLPVLHALIPLTVGTSPMTYRRFMRWTAPACIVWALAYVSVGWLAAGSYRRLADQLHGAGFLFAGIIVVFLVAVLVIKKVVEKREAQHMGAVERDAVTGLDDDRNDHRNDNGAR</sequence>